<name>A0A139HTN6_9PEZI</name>
<dbReference type="OrthoDB" id="275371at2759"/>
<feature type="region of interest" description="Disordered" evidence="8">
    <location>
        <begin position="1"/>
        <end position="40"/>
    </location>
</feature>
<accession>A0A139HTN6</accession>
<dbReference type="SUPFAM" id="SSF47240">
    <property type="entry name" value="Ferritin-like"/>
    <property type="match status" value="1"/>
</dbReference>
<evidence type="ECO:0000256" key="1">
    <source>
        <dbReference type="ARBA" id="ARBA00004749"/>
    </source>
</evidence>
<comment type="pathway">
    <text evidence="1">Cofactor biosynthesis; ubiquinone biosynthesis.</text>
</comment>
<proteinExistence type="inferred from homology"/>
<dbReference type="EMBL" id="LFZN01000010">
    <property type="protein sequence ID" value="KXT05787.1"/>
    <property type="molecule type" value="Genomic_DNA"/>
</dbReference>
<dbReference type="GO" id="GO:0046872">
    <property type="term" value="F:metal ion binding"/>
    <property type="evidence" value="ECO:0007669"/>
    <property type="project" value="UniProtKB-KW"/>
</dbReference>
<organism evidence="9 10">
    <name type="scientific">Pseudocercospora eumusae</name>
    <dbReference type="NCBI Taxonomy" id="321146"/>
    <lineage>
        <taxon>Eukaryota</taxon>
        <taxon>Fungi</taxon>
        <taxon>Dikarya</taxon>
        <taxon>Ascomycota</taxon>
        <taxon>Pezizomycotina</taxon>
        <taxon>Dothideomycetes</taxon>
        <taxon>Dothideomycetidae</taxon>
        <taxon>Mycosphaerellales</taxon>
        <taxon>Mycosphaerellaceae</taxon>
        <taxon>Pseudocercospora</taxon>
    </lineage>
</organism>
<keyword evidence="2" id="KW-0831">Ubiquinone biosynthesis</keyword>
<evidence type="ECO:0000313" key="10">
    <source>
        <dbReference type="Proteomes" id="UP000070133"/>
    </source>
</evidence>
<dbReference type="GO" id="GO:0006744">
    <property type="term" value="P:ubiquinone biosynthetic process"/>
    <property type="evidence" value="ECO:0007669"/>
    <property type="project" value="UniProtKB-KW"/>
</dbReference>
<protein>
    <submittedName>
        <fullName evidence="9">Uncharacterized protein</fullName>
    </submittedName>
</protein>
<keyword evidence="3" id="KW-0479">Metal-binding</keyword>
<keyword evidence="10" id="KW-1185">Reference proteome</keyword>
<dbReference type="InterPro" id="IPR009078">
    <property type="entry name" value="Ferritin-like_SF"/>
</dbReference>
<dbReference type="HAMAP" id="MF_01658">
    <property type="entry name" value="COQ7"/>
    <property type="match status" value="1"/>
</dbReference>
<keyword evidence="4" id="KW-0560">Oxidoreductase</keyword>
<dbReference type="EMBL" id="LFZN01000010">
    <property type="protein sequence ID" value="KXT05785.1"/>
    <property type="molecule type" value="Genomic_DNA"/>
</dbReference>
<dbReference type="InterPro" id="IPR011566">
    <property type="entry name" value="Ubq_synth_Coq7"/>
</dbReference>
<dbReference type="GO" id="GO:0008682">
    <property type="term" value="F:3-demethoxyubiquinol 3-hydroxylase activity"/>
    <property type="evidence" value="ECO:0007669"/>
    <property type="project" value="TreeGrafter"/>
</dbReference>
<keyword evidence="7" id="KW-0472">Membrane</keyword>
<sequence length="399" mass="46050">LTSRNVCRRTFASTPKQQLQEERHPESLNSPSGKKPAKPLTTEQKNFLDSALRVNQAGELAATLIYTSQTPPIIKAYPHLRPLMKHMYDQEEGHFKKFNHLLAKHRIRPTAMYPVWHAAASFLGWSTGVLGREAAMACTEAVETEIGDHYNSQVRELLTWFEDMERRGEEPGEELRELVKDIRRIRDEELEHLDHAVENDAKDANPYELLTGVIRGGQYFTLLRHAVRALARNEAAPPHCFFSHHSSTRQSTPRPSTFNTMATRTLRECLEDLPQELYDEIYAFTLTPPRVGEVILIEKSYKPPATSQVNRAARKSYKISCMRHCFVAELEDLILWLKAQGARWQLLHLRSWTANVRSEEAVWLFVLQRMLHFDKSVARHVKMFSKKEDAMNGTNPIQW</sequence>
<evidence type="ECO:0000256" key="5">
    <source>
        <dbReference type="ARBA" id="ARBA00023004"/>
    </source>
</evidence>
<evidence type="ECO:0000256" key="6">
    <source>
        <dbReference type="ARBA" id="ARBA00023033"/>
    </source>
</evidence>
<evidence type="ECO:0000256" key="8">
    <source>
        <dbReference type="SAM" id="MobiDB-lite"/>
    </source>
</evidence>
<dbReference type="GO" id="GO:0005743">
    <property type="term" value="C:mitochondrial inner membrane"/>
    <property type="evidence" value="ECO:0007669"/>
    <property type="project" value="TreeGrafter"/>
</dbReference>
<feature type="compositionally biased region" description="Polar residues" evidence="8">
    <location>
        <begin position="1"/>
        <end position="18"/>
    </location>
</feature>
<dbReference type="Proteomes" id="UP000070133">
    <property type="component" value="Unassembled WGS sequence"/>
</dbReference>
<gene>
    <name evidence="9" type="ORF">AC578_1065</name>
</gene>
<evidence type="ECO:0000256" key="3">
    <source>
        <dbReference type="ARBA" id="ARBA00022723"/>
    </source>
</evidence>
<comment type="caution">
    <text evidence="9">The sequence shown here is derived from an EMBL/GenBank/DDBJ whole genome shotgun (WGS) entry which is preliminary data.</text>
</comment>
<keyword evidence="6" id="KW-0503">Monooxygenase</keyword>
<dbReference type="CDD" id="cd01042">
    <property type="entry name" value="DMQH"/>
    <property type="match status" value="1"/>
</dbReference>
<keyword evidence="5" id="KW-0408">Iron</keyword>
<evidence type="ECO:0000256" key="7">
    <source>
        <dbReference type="ARBA" id="ARBA00023136"/>
    </source>
</evidence>
<feature type="non-terminal residue" evidence="9">
    <location>
        <position position="1"/>
    </location>
</feature>
<reference evidence="9 10" key="1">
    <citation type="submission" date="2015-07" db="EMBL/GenBank/DDBJ databases">
        <title>Comparative genomics of the Sigatoka disease complex on banana suggests a link between parallel evolutionary changes in Pseudocercospora fijiensis and Pseudocercospora eumusae and increased virulence on the banana host.</title>
        <authorList>
            <person name="Chang T.-C."/>
            <person name="Salvucci A."/>
            <person name="Crous P.W."/>
            <person name="Stergiopoulos I."/>
        </authorList>
    </citation>
    <scope>NUCLEOTIDE SEQUENCE [LARGE SCALE GENOMIC DNA]</scope>
    <source>
        <strain evidence="9 10">CBS 114824</strain>
    </source>
</reference>
<evidence type="ECO:0000256" key="2">
    <source>
        <dbReference type="ARBA" id="ARBA00022688"/>
    </source>
</evidence>
<dbReference type="EMBL" id="LFZN01000010">
    <property type="protein sequence ID" value="KXT05782.1"/>
    <property type="molecule type" value="Genomic_DNA"/>
</dbReference>
<evidence type="ECO:0000256" key="4">
    <source>
        <dbReference type="ARBA" id="ARBA00023002"/>
    </source>
</evidence>
<dbReference type="PANTHER" id="PTHR11237:SF4">
    <property type="entry name" value="5-DEMETHOXYUBIQUINONE HYDROXYLASE, MITOCHONDRIAL"/>
    <property type="match status" value="1"/>
</dbReference>
<dbReference type="PANTHER" id="PTHR11237">
    <property type="entry name" value="COENZYME Q10 BIOSYNTHESIS PROTEIN 7"/>
    <property type="match status" value="1"/>
</dbReference>
<dbReference type="Pfam" id="PF03232">
    <property type="entry name" value="COQ7"/>
    <property type="match status" value="1"/>
</dbReference>
<evidence type="ECO:0000313" key="9">
    <source>
        <dbReference type="EMBL" id="KXT05787.1"/>
    </source>
</evidence>
<dbReference type="AlphaFoldDB" id="A0A139HTN6"/>